<organism evidence="1 2">
    <name type="scientific">Melastoma candidum</name>
    <dbReference type="NCBI Taxonomy" id="119954"/>
    <lineage>
        <taxon>Eukaryota</taxon>
        <taxon>Viridiplantae</taxon>
        <taxon>Streptophyta</taxon>
        <taxon>Embryophyta</taxon>
        <taxon>Tracheophyta</taxon>
        <taxon>Spermatophyta</taxon>
        <taxon>Magnoliopsida</taxon>
        <taxon>eudicotyledons</taxon>
        <taxon>Gunneridae</taxon>
        <taxon>Pentapetalae</taxon>
        <taxon>rosids</taxon>
        <taxon>malvids</taxon>
        <taxon>Myrtales</taxon>
        <taxon>Melastomataceae</taxon>
        <taxon>Melastomatoideae</taxon>
        <taxon>Melastomateae</taxon>
        <taxon>Melastoma</taxon>
    </lineage>
</organism>
<comment type="caution">
    <text evidence="1">The sequence shown here is derived from an EMBL/GenBank/DDBJ whole genome shotgun (WGS) entry which is preliminary data.</text>
</comment>
<protein>
    <submittedName>
        <fullName evidence="1">Uncharacterized protein</fullName>
    </submittedName>
</protein>
<reference evidence="2" key="1">
    <citation type="journal article" date="2023" name="Front. Plant Sci.">
        <title>Chromosomal-level genome assembly of Melastoma candidum provides insights into trichome evolution.</title>
        <authorList>
            <person name="Zhong Y."/>
            <person name="Wu W."/>
            <person name="Sun C."/>
            <person name="Zou P."/>
            <person name="Liu Y."/>
            <person name="Dai S."/>
            <person name="Zhou R."/>
        </authorList>
    </citation>
    <scope>NUCLEOTIDE SEQUENCE [LARGE SCALE GENOMIC DNA]</scope>
</reference>
<name>A0ACB9M5S9_9MYRT</name>
<evidence type="ECO:0000313" key="1">
    <source>
        <dbReference type="EMBL" id="KAI4318827.1"/>
    </source>
</evidence>
<gene>
    <name evidence="1" type="ORF">MLD38_032492</name>
</gene>
<dbReference type="EMBL" id="CM042889">
    <property type="protein sequence ID" value="KAI4318827.1"/>
    <property type="molecule type" value="Genomic_DNA"/>
</dbReference>
<keyword evidence="2" id="KW-1185">Reference proteome</keyword>
<dbReference type="Proteomes" id="UP001057402">
    <property type="component" value="Chromosome 10"/>
</dbReference>
<accession>A0ACB9M5S9</accession>
<sequence length="93" mass="10058">MATEADALSTSHKQALSHGGKLALISLSDKTDLAFLGKGQQELGYTLVSTGGTASALEDIGLVVTRVEQLTSFPEMVRVRSYHRISDRTWSYS</sequence>
<proteinExistence type="predicted"/>
<evidence type="ECO:0000313" key="2">
    <source>
        <dbReference type="Proteomes" id="UP001057402"/>
    </source>
</evidence>